<dbReference type="Pfam" id="PF00805">
    <property type="entry name" value="Pentapeptide"/>
    <property type="match status" value="2"/>
</dbReference>
<reference evidence="1 2" key="1">
    <citation type="submission" date="2020-08" db="EMBL/GenBank/DDBJ databases">
        <title>Complete Genome Sequence of Effusibacillus dendaii Strain skT53, Isolated from Farmland soil.</title>
        <authorList>
            <person name="Konishi T."/>
            <person name="Kawasaki H."/>
        </authorList>
    </citation>
    <scope>NUCLEOTIDE SEQUENCE [LARGE SCALE GENOMIC DNA]</scope>
    <source>
        <strain evidence="2">skT53</strain>
    </source>
</reference>
<dbReference type="InterPro" id="IPR051082">
    <property type="entry name" value="Pentapeptide-BTB/POZ_domain"/>
</dbReference>
<dbReference type="Proteomes" id="UP000593802">
    <property type="component" value="Chromosome"/>
</dbReference>
<keyword evidence="2" id="KW-1185">Reference proteome</keyword>
<dbReference type="AlphaFoldDB" id="A0A7I8D8N4"/>
<dbReference type="KEGG" id="eff:skT53_14830"/>
<dbReference type="Gene3D" id="2.160.20.80">
    <property type="entry name" value="E3 ubiquitin-protein ligase SopA"/>
    <property type="match status" value="1"/>
</dbReference>
<proteinExistence type="predicted"/>
<dbReference type="EMBL" id="AP023366">
    <property type="protein sequence ID" value="BCJ86498.1"/>
    <property type="molecule type" value="Genomic_DNA"/>
</dbReference>
<dbReference type="SUPFAM" id="SSF141571">
    <property type="entry name" value="Pentapeptide repeat-like"/>
    <property type="match status" value="1"/>
</dbReference>
<organism evidence="1 2">
    <name type="scientific">Effusibacillus dendaii</name>
    <dbReference type="NCBI Taxonomy" id="2743772"/>
    <lineage>
        <taxon>Bacteria</taxon>
        <taxon>Bacillati</taxon>
        <taxon>Bacillota</taxon>
        <taxon>Bacilli</taxon>
        <taxon>Bacillales</taxon>
        <taxon>Alicyclobacillaceae</taxon>
        <taxon>Effusibacillus</taxon>
    </lineage>
</organism>
<gene>
    <name evidence="1" type="ORF">skT53_14830</name>
</gene>
<dbReference type="RefSeq" id="WP_200760496.1">
    <property type="nucleotide sequence ID" value="NZ_AP023366.1"/>
</dbReference>
<evidence type="ECO:0008006" key="3">
    <source>
        <dbReference type="Google" id="ProtNLM"/>
    </source>
</evidence>
<dbReference type="PANTHER" id="PTHR14136">
    <property type="entry name" value="BTB_POZ DOMAIN-CONTAINING PROTEIN KCTD9"/>
    <property type="match status" value="1"/>
</dbReference>
<evidence type="ECO:0000313" key="2">
    <source>
        <dbReference type="Proteomes" id="UP000593802"/>
    </source>
</evidence>
<name>A0A7I8D8N4_9BACL</name>
<evidence type="ECO:0000313" key="1">
    <source>
        <dbReference type="EMBL" id="BCJ86498.1"/>
    </source>
</evidence>
<dbReference type="InterPro" id="IPR001646">
    <property type="entry name" value="5peptide_repeat"/>
</dbReference>
<protein>
    <recommendedName>
        <fullName evidence="3">Pentapeptide repeat-containing protein</fullName>
    </recommendedName>
</protein>
<dbReference type="PANTHER" id="PTHR14136:SF17">
    <property type="entry name" value="BTB_POZ DOMAIN-CONTAINING PROTEIN KCTD9"/>
    <property type="match status" value="1"/>
</dbReference>
<accession>A0A7I8D8N4</accession>
<sequence>MKLTQEQLNEILEEHRKWWYYEEGGERANLRRADLCVANLHGADLRVAYMRGADLRGANLHGAKLCGADLYGADLRGADLRGADLRGADLRGADLSNANVTRVYGQTFMSVDNIGSRNSKTVYHVDLDTVFCGCWKGTLNEFEKRVADVYPEGKYRKQYDAAIRLFRELVQIAKESE</sequence>